<dbReference type="PROSITE" id="PS51257">
    <property type="entry name" value="PROKAR_LIPOPROTEIN"/>
    <property type="match status" value="1"/>
</dbReference>
<keyword evidence="3" id="KW-1185">Reference proteome</keyword>
<accession>A0A498H982</accession>
<evidence type="ECO:0000313" key="3">
    <source>
        <dbReference type="Proteomes" id="UP000290289"/>
    </source>
</evidence>
<organism evidence="2 3">
    <name type="scientific">Malus domestica</name>
    <name type="common">Apple</name>
    <name type="synonym">Pyrus malus</name>
    <dbReference type="NCBI Taxonomy" id="3750"/>
    <lineage>
        <taxon>Eukaryota</taxon>
        <taxon>Viridiplantae</taxon>
        <taxon>Streptophyta</taxon>
        <taxon>Embryophyta</taxon>
        <taxon>Tracheophyta</taxon>
        <taxon>Spermatophyta</taxon>
        <taxon>Magnoliopsida</taxon>
        <taxon>eudicotyledons</taxon>
        <taxon>Gunneridae</taxon>
        <taxon>Pentapetalae</taxon>
        <taxon>rosids</taxon>
        <taxon>fabids</taxon>
        <taxon>Rosales</taxon>
        <taxon>Rosaceae</taxon>
        <taxon>Amygdaloideae</taxon>
        <taxon>Maleae</taxon>
        <taxon>Malus</taxon>
    </lineage>
</organism>
<gene>
    <name evidence="2" type="ORF">DVH24_027696</name>
</gene>
<keyword evidence="1" id="KW-0812">Transmembrane</keyword>
<keyword evidence="1" id="KW-0472">Membrane</keyword>
<evidence type="ECO:0000256" key="1">
    <source>
        <dbReference type="SAM" id="Phobius"/>
    </source>
</evidence>
<dbReference type="AlphaFoldDB" id="A0A498H982"/>
<dbReference type="EMBL" id="RDQH01000343">
    <property type="protein sequence ID" value="RXH67549.1"/>
    <property type="molecule type" value="Genomic_DNA"/>
</dbReference>
<reference evidence="2 3" key="1">
    <citation type="submission" date="2018-10" db="EMBL/GenBank/DDBJ databases">
        <title>A high-quality apple genome assembly.</title>
        <authorList>
            <person name="Hu J."/>
        </authorList>
    </citation>
    <scope>NUCLEOTIDE SEQUENCE [LARGE SCALE GENOMIC DNA]</scope>
    <source>
        <strain evidence="3">cv. HFTH1</strain>
        <tissue evidence="2">Young leaf</tissue>
    </source>
</reference>
<evidence type="ECO:0000313" key="2">
    <source>
        <dbReference type="EMBL" id="RXH67549.1"/>
    </source>
</evidence>
<sequence length="78" mass="9068">MRNSEMLSALGVRDEDFIMIVSNAIIYGCNAFDTCSKEEATTLMELLWHGKLKLHVIFFSFMEFIILLSWQLAMSNDW</sequence>
<name>A0A498H982_MALDO</name>
<comment type="caution">
    <text evidence="2">The sequence shown here is derived from an EMBL/GenBank/DDBJ whole genome shotgun (WGS) entry which is preliminary data.</text>
</comment>
<proteinExistence type="predicted"/>
<keyword evidence="1" id="KW-1133">Transmembrane helix</keyword>
<dbReference type="Proteomes" id="UP000290289">
    <property type="component" value="Chromosome 17"/>
</dbReference>
<feature type="transmembrane region" description="Helical" evidence="1">
    <location>
        <begin position="54"/>
        <end position="73"/>
    </location>
</feature>
<protein>
    <submittedName>
        <fullName evidence="2">Uncharacterized protein</fullName>
    </submittedName>
</protein>